<comment type="function">
    <text evidence="6">Specifically methylates the guanine in position 1207 of 16S rRNA in the 30S particle.</text>
</comment>
<reference evidence="9 11" key="1">
    <citation type="submission" date="2016-11" db="EMBL/GenBank/DDBJ databases">
        <authorList>
            <person name="Klemetsen T."/>
        </authorList>
    </citation>
    <scope>NUCLEOTIDE SEQUENCE [LARGE SCALE GENOMIC DNA]</scope>
    <source>
        <strain evidence="9">MT 2528</strain>
    </source>
</reference>
<keyword evidence="2 6" id="KW-0698">rRNA processing</keyword>
<protein>
    <recommendedName>
        <fullName evidence="6">Ribosomal RNA small subunit methyltransferase C</fullName>
        <ecNumber evidence="6">2.1.1.172</ecNumber>
    </recommendedName>
    <alternativeName>
        <fullName evidence="6">16S rRNA m2G1207 methyltransferase</fullName>
    </alternativeName>
    <alternativeName>
        <fullName evidence="6">rRNA (guanine-N(2)-)-methyltransferase RsmC</fullName>
    </alternativeName>
</protein>
<dbReference type="Proteomes" id="UP000183794">
    <property type="component" value="Unassembled WGS sequence"/>
</dbReference>
<dbReference type="InterPro" id="IPR046977">
    <property type="entry name" value="RsmC/RlmG"/>
</dbReference>
<evidence type="ECO:0000313" key="12">
    <source>
        <dbReference type="Proteomes" id="UP000183794"/>
    </source>
</evidence>
<dbReference type="PROSITE" id="PS00092">
    <property type="entry name" value="N6_MTASE"/>
    <property type="match status" value="1"/>
</dbReference>
<evidence type="ECO:0000256" key="3">
    <source>
        <dbReference type="ARBA" id="ARBA00022603"/>
    </source>
</evidence>
<evidence type="ECO:0000313" key="10">
    <source>
        <dbReference type="EMBL" id="SGZ01829.1"/>
    </source>
</evidence>
<feature type="domain" description="Methyltransferase small" evidence="7">
    <location>
        <begin position="174"/>
        <end position="340"/>
    </location>
</feature>
<dbReference type="Pfam" id="PF08468">
    <property type="entry name" value="MTS_N"/>
    <property type="match status" value="1"/>
</dbReference>
<dbReference type="PANTHER" id="PTHR47816">
    <property type="entry name" value="RIBOSOMAL RNA SMALL SUBUNIT METHYLTRANSFERASE C"/>
    <property type="match status" value="1"/>
</dbReference>
<name>A0A090IKX1_9GAMM</name>
<dbReference type="HOGENOM" id="CLU_049581_0_1_6"/>
<dbReference type="STRING" id="80854.MVIS_4144"/>
<evidence type="ECO:0000313" key="9">
    <source>
        <dbReference type="EMBL" id="SGY91914.1"/>
    </source>
</evidence>
<evidence type="ECO:0000256" key="5">
    <source>
        <dbReference type="ARBA" id="ARBA00022691"/>
    </source>
</evidence>
<keyword evidence="5 6" id="KW-0949">S-adenosyl-L-methionine</keyword>
<keyword evidence="3 6" id="KW-0489">Methyltransferase</keyword>
<dbReference type="HAMAP" id="MF_01862">
    <property type="entry name" value="16SrRNA_methyltr_C"/>
    <property type="match status" value="1"/>
</dbReference>
<dbReference type="Pfam" id="PF05175">
    <property type="entry name" value="MTS"/>
    <property type="match status" value="1"/>
</dbReference>
<dbReference type="CDD" id="cd02440">
    <property type="entry name" value="AdoMet_MTases"/>
    <property type="match status" value="1"/>
</dbReference>
<dbReference type="GO" id="GO:0003676">
    <property type="term" value="F:nucleic acid binding"/>
    <property type="evidence" value="ECO:0007669"/>
    <property type="project" value="InterPro"/>
</dbReference>
<dbReference type="PANTHER" id="PTHR47816:SF4">
    <property type="entry name" value="RIBOSOMAL RNA SMALL SUBUNIT METHYLTRANSFERASE C"/>
    <property type="match status" value="1"/>
</dbReference>
<dbReference type="InterPro" id="IPR002052">
    <property type="entry name" value="DNA_methylase_N6_adenine_CS"/>
</dbReference>
<evidence type="ECO:0000256" key="6">
    <source>
        <dbReference type="HAMAP-Rule" id="MF_01862"/>
    </source>
</evidence>
<sequence length="344" mass="38094">MISNSYTPASQLLERNTAHFEDKDLLIAGYIEDTFPAELAKIAKKVTLFSYDYSAKLHYDNVSNIDNHCSTEYQAVKKHQVALIYMSKSKAEVEYLLANITEHLEDDAMIFMVGENNAGIRSANKFFAPYGDICNKLDAARRSSLFVTQLNKPVAKFVQSDWITTFPMTVKGIELTVCTLPGVFSHGKLDTGSNILLNNLHKKPSGRVLDLGCGAGIIGSYIAKRFPESKVEMTDVSALAVKSSQLTLAANELAGKAYLSDVYSDISGTFDYIISNPPFHAGLKTHYASTETFLKEAHNYINPRGHLVLVANSFLKYPEIIEAAFGHCLLQIKSSKFAVYYANK</sequence>
<keyword evidence="11" id="KW-1185">Reference proteome</keyword>
<comment type="catalytic activity">
    <reaction evidence="6">
        <text>guanosine(1207) in 16S rRNA + S-adenosyl-L-methionine = N(2)-methylguanosine(1207) in 16S rRNA + S-adenosyl-L-homocysteine + H(+)</text>
        <dbReference type="Rhea" id="RHEA:42736"/>
        <dbReference type="Rhea" id="RHEA-COMP:10213"/>
        <dbReference type="Rhea" id="RHEA-COMP:10214"/>
        <dbReference type="ChEBI" id="CHEBI:15378"/>
        <dbReference type="ChEBI" id="CHEBI:57856"/>
        <dbReference type="ChEBI" id="CHEBI:59789"/>
        <dbReference type="ChEBI" id="CHEBI:74269"/>
        <dbReference type="ChEBI" id="CHEBI:74481"/>
        <dbReference type="EC" id="2.1.1.172"/>
    </reaction>
</comment>
<dbReference type="InterPro" id="IPR029063">
    <property type="entry name" value="SAM-dependent_MTases_sf"/>
</dbReference>
<dbReference type="KEGG" id="mvs:MVIS_4144"/>
<evidence type="ECO:0000259" key="7">
    <source>
        <dbReference type="Pfam" id="PF05175"/>
    </source>
</evidence>
<comment type="similarity">
    <text evidence="6">Belongs to the methyltransferase superfamily. RsmC family.</text>
</comment>
<dbReference type="Proteomes" id="UP000182660">
    <property type="component" value="Unassembled WGS sequence"/>
</dbReference>
<gene>
    <name evidence="6" type="primary">rsmC</name>
    <name evidence="9" type="ORF">MT2528_2273</name>
    <name evidence="10" type="ORF">NVI5450_2473</name>
</gene>
<dbReference type="AlphaFoldDB" id="A0A090IKX1"/>
<dbReference type="GO" id="GO:0052914">
    <property type="term" value="F:16S rRNA (guanine(1207)-N(2))-methyltransferase activity"/>
    <property type="evidence" value="ECO:0007669"/>
    <property type="project" value="UniProtKB-EC"/>
</dbReference>
<reference evidence="10 12" key="2">
    <citation type="submission" date="2016-11" db="EMBL/GenBank/DDBJ databases">
        <authorList>
            <person name="Jaros S."/>
            <person name="Januszkiewicz K."/>
            <person name="Wedrychowicz H."/>
        </authorList>
    </citation>
    <scope>NUCLEOTIDE SEQUENCE [LARGE SCALE GENOMIC DNA]</scope>
    <source>
        <strain evidence="10">NVI 5450</strain>
    </source>
</reference>
<evidence type="ECO:0000256" key="1">
    <source>
        <dbReference type="ARBA" id="ARBA00022490"/>
    </source>
</evidence>
<comment type="subcellular location">
    <subcellularLocation>
        <location evidence="6">Cytoplasm</location>
    </subcellularLocation>
</comment>
<keyword evidence="1 6" id="KW-0963">Cytoplasm</keyword>
<dbReference type="RefSeq" id="WP_045112080.1">
    <property type="nucleotide sequence ID" value="NZ_CAWQZC010000139.1"/>
</dbReference>
<evidence type="ECO:0000256" key="2">
    <source>
        <dbReference type="ARBA" id="ARBA00022552"/>
    </source>
</evidence>
<dbReference type="SUPFAM" id="SSF53335">
    <property type="entry name" value="S-adenosyl-L-methionine-dependent methyltransferases"/>
    <property type="match status" value="1"/>
</dbReference>
<evidence type="ECO:0000259" key="8">
    <source>
        <dbReference type="Pfam" id="PF08468"/>
    </source>
</evidence>
<dbReference type="InterPro" id="IPR007848">
    <property type="entry name" value="Small_mtfrase_dom"/>
</dbReference>
<dbReference type="EC" id="2.1.1.172" evidence="6"/>
<dbReference type="GeneID" id="61296130"/>
<dbReference type="GO" id="GO:0005737">
    <property type="term" value="C:cytoplasm"/>
    <property type="evidence" value="ECO:0007669"/>
    <property type="project" value="UniProtKB-SubCell"/>
</dbReference>
<comment type="subunit">
    <text evidence="6">Monomer.</text>
</comment>
<evidence type="ECO:0000313" key="11">
    <source>
        <dbReference type="Proteomes" id="UP000182660"/>
    </source>
</evidence>
<dbReference type="InterPro" id="IPR013675">
    <property type="entry name" value="Mtase_sm_N"/>
</dbReference>
<dbReference type="NCBIfam" id="NF007023">
    <property type="entry name" value="PRK09489.1"/>
    <property type="match status" value="1"/>
</dbReference>
<dbReference type="OrthoDB" id="9816072at2"/>
<feature type="domain" description="Methyltransferase small N-terminal" evidence="8">
    <location>
        <begin position="10"/>
        <end position="165"/>
    </location>
</feature>
<dbReference type="InterPro" id="IPR023543">
    <property type="entry name" value="rRNA_ssu_MeTfrase_C"/>
</dbReference>
<accession>A0A090IKX1</accession>
<dbReference type="EMBL" id="FPLJ01000052">
    <property type="protein sequence ID" value="SGY91914.1"/>
    <property type="molecule type" value="Genomic_DNA"/>
</dbReference>
<proteinExistence type="inferred from homology"/>
<dbReference type="Gene3D" id="3.40.50.150">
    <property type="entry name" value="Vaccinia Virus protein VP39"/>
    <property type="match status" value="2"/>
</dbReference>
<dbReference type="PATRIC" id="fig|80854.5.peg.4397"/>
<dbReference type="EMBL" id="FPLD01000066">
    <property type="protein sequence ID" value="SGZ01829.1"/>
    <property type="molecule type" value="Genomic_DNA"/>
</dbReference>
<keyword evidence="4 6" id="KW-0808">Transferase</keyword>
<organism evidence="10 12">
    <name type="scientific">Moritella viscosa</name>
    <dbReference type="NCBI Taxonomy" id="80854"/>
    <lineage>
        <taxon>Bacteria</taxon>
        <taxon>Pseudomonadati</taxon>
        <taxon>Pseudomonadota</taxon>
        <taxon>Gammaproteobacteria</taxon>
        <taxon>Alteromonadales</taxon>
        <taxon>Moritellaceae</taxon>
        <taxon>Moritella</taxon>
    </lineage>
</organism>
<evidence type="ECO:0000256" key="4">
    <source>
        <dbReference type="ARBA" id="ARBA00022679"/>
    </source>
</evidence>